<reference evidence="11 12" key="1">
    <citation type="submission" date="2016-10" db="EMBL/GenBank/DDBJ databases">
        <authorList>
            <person name="de Groot N.N."/>
        </authorList>
    </citation>
    <scope>NUCLEOTIDE SEQUENCE [LARGE SCALE GENOMIC DNA]</scope>
    <source>
        <strain evidence="11 12">AB35.6</strain>
    </source>
</reference>
<dbReference type="HAMAP" id="MF_00131">
    <property type="entry name" value="Trp_synth_alpha"/>
    <property type="match status" value="1"/>
</dbReference>
<dbReference type="GO" id="GO:0004834">
    <property type="term" value="F:tryptophan synthase activity"/>
    <property type="evidence" value="ECO:0007669"/>
    <property type="project" value="UniProtKB-UniRule"/>
</dbReference>
<dbReference type="InterPro" id="IPR002028">
    <property type="entry name" value="Trp_synthase_suA"/>
</dbReference>
<dbReference type="GO" id="GO:0005829">
    <property type="term" value="C:cytosol"/>
    <property type="evidence" value="ECO:0007669"/>
    <property type="project" value="TreeGrafter"/>
</dbReference>
<dbReference type="Pfam" id="PF00290">
    <property type="entry name" value="Trp_syntA"/>
    <property type="match status" value="1"/>
</dbReference>
<evidence type="ECO:0000256" key="8">
    <source>
        <dbReference type="ARBA" id="ARBA00049047"/>
    </source>
</evidence>
<dbReference type="Gene3D" id="3.20.20.70">
    <property type="entry name" value="Aldolase class I"/>
    <property type="match status" value="1"/>
</dbReference>
<dbReference type="EMBL" id="FNSD01000001">
    <property type="protein sequence ID" value="SEB68417.1"/>
    <property type="molecule type" value="Genomic_DNA"/>
</dbReference>
<feature type="active site" description="Proton acceptor" evidence="9">
    <location>
        <position position="41"/>
    </location>
</feature>
<evidence type="ECO:0000313" key="12">
    <source>
        <dbReference type="Proteomes" id="UP000182409"/>
    </source>
</evidence>
<keyword evidence="5 9" id="KW-0822">Tryptophan biosynthesis</keyword>
<comment type="catalytic activity">
    <reaction evidence="8 9">
        <text>(1S,2R)-1-C-(indol-3-yl)glycerol 3-phosphate + L-serine = D-glyceraldehyde 3-phosphate + L-tryptophan + H2O</text>
        <dbReference type="Rhea" id="RHEA:10532"/>
        <dbReference type="ChEBI" id="CHEBI:15377"/>
        <dbReference type="ChEBI" id="CHEBI:33384"/>
        <dbReference type="ChEBI" id="CHEBI:57912"/>
        <dbReference type="ChEBI" id="CHEBI:58866"/>
        <dbReference type="ChEBI" id="CHEBI:59776"/>
        <dbReference type="EC" id="4.2.1.20"/>
    </reaction>
</comment>
<evidence type="ECO:0000256" key="9">
    <source>
        <dbReference type="HAMAP-Rule" id="MF_00131"/>
    </source>
</evidence>
<dbReference type="NCBIfam" id="TIGR00262">
    <property type="entry name" value="trpA"/>
    <property type="match status" value="1"/>
</dbReference>
<evidence type="ECO:0000256" key="7">
    <source>
        <dbReference type="ARBA" id="ARBA00023239"/>
    </source>
</evidence>
<evidence type="ECO:0000313" key="11">
    <source>
        <dbReference type="EMBL" id="SEB68417.1"/>
    </source>
</evidence>
<dbReference type="Proteomes" id="UP000182409">
    <property type="component" value="Unassembled WGS sequence"/>
</dbReference>
<dbReference type="InterPro" id="IPR011060">
    <property type="entry name" value="RibuloseP-bd_barrel"/>
</dbReference>
<evidence type="ECO:0000256" key="6">
    <source>
        <dbReference type="ARBA" id="ARBA00023141"/>
    </source>
</evidence>
<keyword evidence="4 9" id="KW-0028">Amino-acid biosynthesis</keyword>
<dbReference type="CDD" id="cd04724">
    <property type="entry name" value="Tryptophan_synthase_alpha"/>
    <property type="match status" value="1"/>
</dbReference>
<feature type="active site" description="Proton acceptor" evidence="9">
    <location>
        <position position="52"/>
    </location>
</feature>
<gene>
    <name evidence="9" type="primary">trpA</name>
    <name evidence="11" type="ORF">SAMN05443244_1548</name>
</gene>
<dbReference type="SUPFAM" id="SSF51366">
    <property type="entry name" value="Ribulose-phoshate binding barrel"/>
    <property type="match status" value="1"/>
</dbReference>
<organism evidence="11 12">
    <name type="scientific">Terriglobus roseus</name>
    <dbReference type="NCBI Taxonomy" id="392734"/>
    <lineage>
        <taxon>Bacteria</taxon>
        <taxon>Pseudomonadati</taxon>
        <taxon>Acidobacteriota</taxon>
        <taxon>Terriglobia</taxon>
        <taxon>Terriglobales</taxon>
        <taxon>Acidobacteriaceae</taxon>
        <taxon>Terriglobus</taxon>
    </lineage>
</organism>
<dbReference type="PANTHER" id="PTHR43406">
    <property type="entry name" value="TRYPTOPHAN SYNTHASE, ALPHA CHAIN"/>
    <property type="match status" value="1"/>
</dbReference>
<proteinExistence type="inferred from homology"/>
<dbReference type="PANTHER" id="PTHR43406:SF1">
    <property type="entry name" value="TRYPTOPHAN SYNTHASE ALPHA CHAIN, CHLOROPLASTIC"/>
    <property type="match status" value="1"/>
</dbReference>
<dbReference type="UniPathway" id="UPA00035">
    <property type="reaction ID" value="UER00044"/>
</dbReference>
<keyword evidence="6 9" id="KW-0057">Aromatic amino acid biosynthesis</keyword>
<comment type="pathway">
    <text evidence="2 9">Amino-acid biosynthesis; L-tryptophan biosynthesis; L-tryptophan from chorismate: step 5/5.</text>
</comment>
<evidence type="ECO:0000256" key="2">
    <source>
        <dbReference type="ARBA" id="ARBA00004733"/>
    </source>
</evidence>
<dbReference type="PROSITE" id="PS00167">
    <property type="entry name" value="TRP_SYNTHASE_ALPHA"/>
    <property type="match status" value="1"/>
</dbReference>
<name>A0A1H4LCF9_9BACT</name>
<evidence type="ECO:0000256" key="4">
    <source>
        <dbReference type="ARBA" id="ARBA00022605"/>
    </source>
</evidence>
<comment type="function">
    <text evidence="1 9">The alpha subunit is responsible for the aldol cleavage of indoleglycerol phosphate to indole and glyceraldehyde 3-phosphate.</text>
</comment>
<evidence type="ECO:0000256" key="10">
    <source>
        <dbReference type="RuleBase" id="RU003662"/>
    </source>
</evidence>
<evidence type="ECO:0000256" key="3">
    <source>
        <dbReference type="ARBA" id="ARBA00011270"/>
    </source>
</evidence>
<dbReference type="AlphaFoldDB" id="A0A1H4LCF9"/>
<comment type="subunit">
    <text evidence="3 9">Tetramer of two alpha and two beta chains.</text>
</comment>
<dbReference type="EC" id="4.2.1.20" evidence="9"/>
<dbReference type="RefSeq" id="WP_074653130.1">
    <property type="nucleotide sequence ID" value="NZ_FNSD01000001.1"/>
</dbReference>
<comment type="similarity">
    <text evidence="9 10">Belongs to the TrpA family.</text>
</comment>
<evidence type="ECO:0000256" key="1">
    <source>
        <dbReference type="ARBA" id="ARBA00003365"/>
    </source>
</evidence>
<dbReference type="FunFam" id="3.20.20.70:FF:000037">
    <property type="entry name" value="Tryptophan synthase alpha chain"/>
    <property type="match status" value="1"/>
</dbReference>
<dbReference type="InterPro" id="IPR013785">
    <property type="entry name" value="Aldolase_TIM"/>
</dbReference>
<sequence>MAIDFSNKPGLVVYLTAGDPSLDATYDIALAAIDNGAQVIELGVPFSDPLADGPVIQRASERAVARGTRLDDVLKLSKKIREARPQAGIILFSYLNPVVRMGLPAFCEAAKANGADGVLLTDMIVEEAGDYLAEMKKQGLAPVFLAAPTSPDNRLKAIAEHSQGFVYAISRVGITGTQDKIASDAESLVGRIKQFTSLPVAVGFGISNAEHVRSVSAYADAAIVGSAIVALIETSKPGEEAKNVGQFVRDLRAV</sequence>
<protein>
    <recommendedName>
        <fullName evidence="9">Tryptophan synthase alpha chain</fullName>
        <ecNumber evidence="9">4.2.1.20</ecNumber>
    </recommendedName>
</protein>
<accession>A0A1H4LCF9</accession>
<keyword evidence="7 9" id="KW-0456">Lyase</keyword>
<evidence type="ECO:0000256" key="5">
    <source>
        <dbReference type="ARBA" id="ARBA00022822"/>
    </source>
</evidence>
<dbReference type="InterPro" id="IPR018204">
    <property type="entry name" value="Trp_synthase_alpha_AS"/>
</dbReference>
<dbReference type="OrthoDB" id="9804578at2"/>